<feature type="domain" description="Ig-like" evidence="3">
    <location>
        <begin position="155"/>
        <end position="257"/>
    </location>
</feature>
<dbReference type="InterPro" id="IPR036179">
    <property type="entry name" value="Ig-like_dom_sf"/>
</dbReference>
<accession>A0A7M7LP83</accession>
<evidence type="ECO:0000256" key="1">
    <source>
        <dbReference type="SAM" id="MobiDB-lite"/>
    </source>
</evidence>
<proteinExistence type="predicted"/>
<dbReference type="Gene3D" id="2.60.40.10">
    <property type="entry name" value="Immunoglobulins"/>
    <property type="match status" value="2"/>
</dbReference>
<dbReference type="OrthoDB" id="10120470at2759"/>
<organism evidence="4 5">
    <name type="scientific">Strongylocentrotus purpuratus</name>
    <name type="common">Purple sea urchin</name>
    <dbReference type="NCBI Taxonomy" id="7668"/>
    <lineage>
        <taxon>Eukaryota</taxon>
        <taxon>Metazoa</taxon>
        <taxon>Echinodermata</taxon>
        <taxon>Eleutherozoa</taxon>
        <taxon>Echinozoa</taxon>
        <taxon>Echinoidea</taxon>
        <taxon>Euechinoidea</taxon>
        <taxon>Echinacea</taxon>
        <taxon>Camarodonta</taxon>
        <taxon>Echinidea</taxon>
        <taxon>Strongylocentrotidae</taxon>
        <taxon>Strongylocentrotus</taxon>
    </lineage>
</organism>
<dbReference type="PANTHER" id="PTHR45889:SF8">
    <property type="entry name" value="IG-LIKE DOMAIN-CONTAINING PROTEIN"/>
    <property type="match status" value="1"/>
</dbReference>
<dbReference type="InterPro" id="IPR007110">
    <property type="entry name" value="Ig-like_dom"/>
</dbReference>
<dbReference type="InterPro" id="IPR013783">
    <property type="entry name" value="Ig-like_fold"/>
</dbReference>
<feature type="transmembrane region" description="Helical" evidence="2">
    <location>
        <begin position="269"/>
        <end position="294"/>
    </location>
</feature>
<keyword evidence="2" id="KW-0472">Membrane</keyword>
<keyword evidence="2" id="KW-1133">Transmembrane helix</keyword>
<evidence type="ECO:0000313" key="5">
    <source>
        <dbReference type="Proteomes" id="UP000007110"/>
    </source>
</evidence>
<feature type="domain" description="Ig-like" evidence="3">
    <location>
        <begin position="7"/>
        <end position="143"/>
    </location>
</feature>
<evidence type="ECO:0000259" key="3">
    <source>
        <dbReference type="PROSITE" id="PS50835"/>
    </source>
</evidence>
<reference evidence="4" key="2">
    <citation type="submission" date="2021-01" db="UniProtKB">
        <authorList>
            <consortium name="EnsemblMetazoa"/>
        </authorList>
    </citation>
    <scope>IDENTIFICATION</scope>
</reference>
<reference evidence="5" key="1">
    <citation type="submission" date="2015-02" db="EMBL/GenBank/DDBJ databases">
        <title>Genome sequencing for Strongylocentrotus purpuratus.</title>
        <authorList>
            <person name="Murali S."/>
            <person name="Liu Y."/>
            <person name="Vee V."/>
            <person name="English A."/>
            <person name="Wang M."/>
            <person name="Skinner E."/>
            <person name="Han Y."/>
            <person name="Muzny D.M."/>
            <person name="Worley K.C."/>
            <person name="Gibbs R.A."/>
        </authorList>
    </citation>
    <scope>NUCLEOTIDE SEQUENCE</scope>
</reference>
<dbReference type="InParanoid" id="A0A7M7LP83"/>
<feature type="compositionally biased region" description="Basic and acidic residues" evidence="1">
    <location>
        <begin position="424"/>
        <end position="433"/>
    </location>
</feature>
<dbReference type="Proteomes" id="UP000007110">
    <property type="component" value="Unassembled WGS sequence"/>
</dbReference>
<dbReference type="EnsemblMetazoa" id="XM_003725347">
    <property type="protein sequence ID" value="XP_003725395"/>
    <property type="gene ID" value="LOC100888071"/>
</dbReference>
<dbReference type="RefSeq" id="XP_003725395.2">
    <property type="nucleotide sequence ID" value="XM_003725347.3"/>
</dbReference>
<feature type="region of interest" description="Disordered" evidence="1">
    <location>
        <begin position="300"/>
        <end position="328"/>
    </location>
</feature>
<dbReference type="AlphaFoldDB" id="A0A7M7LP83"/>
<dbReference type="PANTHER" id="PTHR45889">
    <property type="entry name" value="IG-LIKE DOMAIN-CONTAINING PROTEIN"/>
    <property type="match status" value="1"/>
</dbReference>
<dbReference type="SUPFAM" id="SSF48726">
    <property type="entry name" value="Immunoglobulin"/>
    <property type="match status" value="1"/>
</dbReference>
<evidence type="ECO:0000313" key="4">
    <source>
        <dbReference type="EnsemblMetazoa" id="XP_003725395"/>
    </source>
</evidence>
<dbReference type="GeneID" id="100888071"/>
<keyword evidence="2" id="KW-0812">Transmembrane</keyword>
<evidence type="ECO:0000256" key="2">
    <source>
        <dbReference type="SAM" id="Phobius"/>
    </source>
</evidence>
<sequence>MADISSPKLSFLSLRMYVMIFVGASLMCESISALEIFTQKTVSLWLDKTDQSIPCDVRLQEGERISGFSWSRAQEGASDPTEIIKVFRDVVSGSGIESGNFSLSENKSLVLHRPPTIEDEGQYICKVILSGASAGDQNTNSSTIRVLSAPTELYPTILECANADEHAENEDETCVIKLEVGTGINLTCEISGFRPLLDLRWTNATQDEIASYRTLTNNSDGTQNLSVTFEVTSSLERQEFSCNVSGEAVSGQRWSVVAIQGVEANGSPLVVIIVIVVSILLVLLVLFICIILILKSRRRRSKGEPGTPTRQEQLTELERGSAVRPIENNHYTNEPVSVLVEEPPVEIVETKCTEGTQTDIPEPPEDEDRMSTDDIEQSQELLNKDDREDSQSNSRAPSHLSSRSDIAHHEFGESWVCVSPEELRNLQDRKDDDGTGADEPGTSVERPQRPGHFRGVFQGFGNLLDTFSNLMRHEA</sequence>
<dbReference type="GO" id="GO:0005886">
    <property type="term" value="C:plasma membrane"/>
    <property type="evidence" value="ECO:0000318"/>
    <property type="project" value="GO_Central"/>
</dbReference>
<protein>
    <recommendedName>
        <fullName evidence="3">Ig-like domain-containing protein</fullName>
    </recommendedName>
</protein>
<dbReference type="KEGG" id="spu:100888071"/>
<feature type="compositionally biased region" description="Acidic residues" evidence="1">
    <location>
        <begin position="362"/>
        <end position="377"/>
    </location>
</feature>
<feature type="compositionally biased region" description="Polar residues" evidence="1">
    <location>
        <begin position="391"/>
        <end position="404"/>
    </location>
</feature>
<feature type="region of interest" description="Disordered" evidence="1">
    <location>
        <begin position="349"/>
        <end position="405"/>
    </location>
</feature>
<name>A0A7M7LP83_STRPU</name>
<dbReference type="PROSITE" id="PS50835">
    <property type="entry name" value="IG_LIKE"/>
    <property type="match status" value="2"/>
</dbReference>
<keyword evidence="5" id="KW-1185">Reference proteome</keyword>
<feature type="region of interest" description="Disordered" evidence="1">
    <location>
        <begin position="424"/>
        <end position="455"/>
    </location>
</feature>